<dbReference type="RefSeq" id="WP_074587240.1">
    <property type="nucleotide sequence ID" value="NZ_FNEI01000003.1"/>
</dbReference>
<dbReference type="EMBL" id="FNEI01000003">
    <property type="protein sequence ID" value="SDI52401.1"/>
    <property type="molecule type" value="Genomic_DNA"/>
</dbReference>
<reference evidence="4" key="1">
    <citation type="submission" date="2016-10" db="EMBL/GenBank/DDBJ databases">
        <authorList>
            <person name="Varghese N."/>
            <person name="Submissions S."/>
        </authorList>
    </citation>
    <scope>NUCLEOTIDE SEQUENCE [LARGE SCALE GENOMIC DNA]</scope>
    <source>
        <strain evidence="4">CGMCC 1.10783</strain>
    </source>
</reference>
<sequence length="268" mass="28405">MDPETRNAALSGTLSPGLCSVTLRSHSVDDVAALAAEAGLAGIEWGSDVHVPDAAAAARARKACANAGLRVLSLGSYYRAGTFGDFEATLALAAGIGAPRVRIWAGSLEPHEADAGTWAAVVEDTRRIAALAAGQGVELAFEFHNRSLTSTVEGTLELLGRVARPNVGTYWQPAVGVSDAEALDALRSLLPRLMGIHCFSWWPQAERLPLDAREDLWREALAIARSSGRDLDVMLEFVADDSPEILLRDAATLRRWIGALQAARSGAV</sequence>
<gene>
    <name evidence="3" type="ORF">SAMN05216555_1037</name>
</gene>
<organism evidence="3 4">
    <name type="scientific">Arthrobacter cupressi</name>
    <dbReference type="NCBI Taxonomy" id="1045773"/>
    <lineage>
        <taxon>Bacteria</taxon>
        <taxon>Bacillati</taxon>
        <taxon>Actinomycetota</taxon>
        <taxon>Actinomycetes</taxon>
        <taxon>Micrococcales</taxon>
        <taxon>Micrococcaceae</taxon>
        <taxon>Arthrobacter</taxon>
    </lineage>
</organism>
<name>A0A1G8L9R9_9MICC</name>
<proteinExistence type="predicted"/>
<dbReference type="InterPro" id="IPR050312">
    <property type="entry name" value="IolE/XylAMocC-like"/>
</dbReference>
<dbReference type="OrthoDB" id="9815124at2"/>
<evidence type="ECO:0000313" key="4">
    <source>
        <dbReference type="Proteomes" id="UP000182130"/>
    </source>
</evidence>
<keyword evidence="1" id="KW-0119">Carbohydrate metabolism</keyword>
<evidence type="ECO:0000256" key="1">
    <source>
        <dbReference type="ARBA" id="ARBA00023277"/>
    </source>
</evidence>
<dbReference type="Pfam" id="PF01261">
    <property type="entry name" value="AP_endonuc_2"/>
    <property type="match status" value="1"/>
</dbReference>
<dbReference type="STRING" id="1045773.SAMN05216555_1037"/>
<dbReference type="GO" id="GO:0016853">
    <property type="term" value="F:isomerase activity"/>
    <property type="evidence" value="ECO:0007669"/>
    <property type="project" value="UniProtKB-KW"/>
</dbReference>
<evidence type="ECO:0000259" key="2">
    <source>
        <dbReference type="Pfam" id="PF01261"/>
    </source>
</evidence>
<dbReference type="PANTHER" id="PTHR12110">
    <property type="entry name" value="HYDROXYPYRUVATE ISOMERASE"/>
    <property type="match status" value="1"/>
</dbReference>
<dbReference type="SUPFAM" id="SSF51658">
    <property type="entry name" value="Xylose isomerase-like"/>
    <property type="match status" value="1"/>
</dbReference>
<accession>A0A1G8L9R9</accession>
<evidence type="ECO:0000313" key="3">
    <source>
        <dbReference type="EMBL" id="SDI52401.1"/>
    </source>
</evidence>
<keyword evidence="4" id="KW-1185">Reference proteome</keyword>
<dbReference type="InterPro" id="IPR036237">
    <property type="entry name" value="Xyl_isomerase-like_sf"/>
</dbReference>
<keyword evidence="3" id="KW-0413">Isomerase</keyword>
<protein>
    <submittedName>
        <fullName evidence="3">Sugar phosphate isomerase/epimerase</fullName>
    </submittedName>
</protein>
<dbReference type="Gene3D" id="3.20.20.150">
    <property type="entry name" value="Divalent-metal-dependent TIM barrel enzymes"/>
    <property type="match status" value="1"/>
</dbReference>
<feature type="domain" description="Xylose isomerase-like TIM barrel" evidence="2">
    <location>
        <begin position="33"/>
        <end position="202"/>
    </location>
</feature>
<dbReference type="InterPro" id="IPR013022">
    <property type="entry name" value="Xyl_isomerase-like_TIM-brl"/>
</dbReference>
<dbReference type="AlphaFoldDB" id="A0A1G8L9R9"/>
<dbReference type="PANTHER" id="PTHR12110:SF41">
    <property type="entry name" value="INOSOSE DEHYDRATASE"/>
    <property type="match status" value="1"/>
</dbReference>
<dbReference type="Proteomes" id="UP000182130">
    <property type="component" value="Unassembled WGS sequence"/>
</dbReference>